<evidence type="ECO:0000256" key="4">
    <source>
        <dbReference type="ARBA" id="ARBA00023014"/>
    </source>
</evidence>
<accession>A0ABQ3IEI4</accession>
<evidence type="ECO:0000256" key="3">
    <source>
        <dbReference type="ARBA" id="ARBA00023004"/>
    </source>
</evidence>
<proteinExistence type="predicted"/>
<feature type="domain" description="Rieske" evidence="5">
    <location>
        <begin position="63"/>
        <end position="93"/>
    </location>
</feature>
<dbReference type="PROSITE" id="PS51296">
    <property type="entry name" value="RIESKE"/>
    <property type="match status" value="1"/>
</dbReference>
<evidence type="ECO:0000256" key="2">
    <source>
        <dbReference type="ARBA" id="ARBA00022723"/>
    </source>
</evidence>
<comment type="caution">
    <text evidence="6">The sequence shown here is derived from an EMBL/GenBank/DDBJ whole genome shotgun (WGS) entry which is preliminary data.</text>
</comment>
<dbReference type="SUPFAM" id="SSF50022">
    <property type="entry name" value="ISP domain"/>
    <property type="match status" value="1"/>
</dbReference>
<gene>
    <name evidence="6" type="ORF">GCM10011501_03660</name>
</gene>
<keyword evidence="7" id="KW-1185">Reference proteome</keyword>
<evidence type="ECO:0000313" key="6">
    <source>
        <dbReference type="EMBL" id="GHE79005.1"/>
    </source>
</evidence>
<keyword evidence="1" id="KW-0001">2Fe-2S</keyword>
<dbReference type="RefSeq" id="WP_189376369.1">
    <property type="nucleotide sequence ID" value="NZ_BNAH01000001.1"/>
</dbReference>
<dbReference type="Proteomes" id="UP000626370">
    <property type="component" value="Unassembled WGS sequence"/>
</dbReference>
<dbReference type="Pfam" id="PF00355">
    <property type="entry name" value="Rieske"/>
    <property type="match status" value="1"/>
</dbReference>
<protein>
    <recommendedName>
        <fullName evidence="5">Rieske domain-containing protein</fullName>
    </recommendedName>
</protein>
<dbReference type="InterPro" id="IPR017941">
    <property type="entry name" value="Rieske_2Fe-2S"/>
</dbReference>
<evidence type="ECO:0000313" key="7">
    <source>
        <dbReference type="Proteomes" id="UP000626370"/>
    </source>
</evidence>
<organism evidence="6 7">
    <name type="scientific">Thalassotalea profundi</name>
    <dbReference type="NCBI Taxonomy" id="2036687"/>
    <lineage>
        <taxon>Bacteria</taxon>
        <taxon>Pseudomonadati</taxon>
        <taxon>Pseudomonadota</taxon>
        <taxon>Gammaproteobacteria</taxon>
        <taxon>Alteromonadales</taxon>
        <taxon>Colwelliaceae</taxon>
        <taxon>Thalassotalea</taxon>
    </lineage>
</organism>
<keyword evidence="3" id="KW-0408">Iron</keyword>
<dbReference type="EMBL" id="BNAH01000001">
    <property type="protein sequence ID" value="GHE79005.1"/>
    <property type="molecule type" value="Genomic_DNA"/>
</dbReference>
<reference evidence="7" key="1">
    <citation type="journal article" date="2019" name="Int. J. Syst. Evol. Microbiol.">
        <title>The Global Catalogue of Microorganisms (GCM) 10K type strain sequencing project: providing services to taxonomists for standard genome sequencing and annotation.</title>
        <authorList>
            <consortium name="The Broad Institute Genomics Platform"/>
            <consortium name="The Broad Institute Genome Sequencing Center for Infectious Disease"/>
            <person name="Wu L."/>
            <person name="Ma J."/>
        </authorList>
    </citation>
    <scope>NUCLEOTIDE SEQUENCE [LARGE SCALE GENOMIC DNA]</scope>
    <source>
        <strain evidence="7">CGMCC 1.15922</strain>
    </source>
</reference>
<evidence type="ECO:0000259" key="5">
    <source>
        <dbReference type="PROSITE" id="PS51296"/>
    </source>
</evidence>
<keyword evidence="2" id="KW-0479">Metal-binding</keyword>
<name>A0ABQ3IEI4_9GAMM</name>
<evidence type="ECO:0000256" key="1">
    <source>
        <dbReference type="ARBA" id="ARBA00022714"/>
    </source>
</evidence>
<sequence>MNNLSLKVFYPAGGKSNSEIIISQIVDTKLEGVMVGLALSPLTGVEEQFVIYQFTYKNNMIDYRAVPAKCPHQGANISNDEVKADGNVYCSLHRRPICIYSEYNTAYAVINRDNNFYIAKST</sequence>
<dbReference type="InterPro" id="IPR036922">
    <property type="entry name" value="Rieske_2Fe-2S_sf"/>
</dbReference>
<keyword evidence="4" id="KW-0411">Iron-sulfur</keyword>